<protein>
    <submittedName>
        <fullName evidence="1">Uncharacterized protein</fullName>
    </submittedName>
</protein>
<comment type="caution">
    <text evidence="1">The sequence shown here is derived from an EMBL/GenBank/DDBJ whole genome shotgun (WGS) entry which is preliminary data.</text>
</comment>
<dbReference type="AlphaFoldDB" id="A0A7X1G015"/>
<gene>
    <name evidence="1" type="ORF">H7F53_13465</name>
</gene>
<reference evidence="1 2" key="1">
    <citation type="submission" date="2020-08" db="EMBL/GenBank/DDBJ databases">
        <title>The genome sequence of type strain Novosphingobium piscinae KCTC 42194.</title>
        <authorList>
            <person name="Liu Y."/>
        </authorList>
    </citation>
    <scope>NUCLEOTIDE SEQUENCE [LARGE SCALE GENOMIC DNA]</scope>
    <source>
        <strain evidence="1 2">KCTC 42194</strain>
    </source>
</reference>
<dbReference type="EMBL" id="JACLAX010000015">
    <property type="protein sequence ID" value="MBC2670158.1"/>
    <property type="molecule type" value="Genomic_DNA"/>
</dbReference>
<evidence type="ECO:0000313" key="2">
    <source>
        <dbReference type="Proteomes" id="UP000551327"/>
    </source>
</evidence>
<dbReference type="Proteomes" id="UP000551327">
    <property type="component" value="Unassembled WGS sequence"/>
</dbReference>
<dbReference type="RefSeq" id="WP_185680020.1">
    <property type="nucleotide sequence ID" value="NZ_JACLAX010000015.1"/>
</dbReference>
<organism evidence="1 2">
    <name type="scientific">Novosphingobium piscinae</name>
    <dbReference type="NCBI Taxonomy" id="1507448"/>
    <lineage>
        <taxon>Bacteria</taxon>
        <taxon>Pseudomonadati</taxon>
        <taxon>Pseudomonadota</taxon>
        <taxon>Alphaproteobacteria</taxon>
        <taxon>Sphingomonadales</taxon>
        <taxon>Sphingomonadaceae</taxon>
        <taxon>Novosphingobium</taxon>
    </lineage>
</organism>
<name>A0A7X1G015_9SPHN</name>
<keyword evidence="2" id="KW-1185">Reference proteome</keyword>
<evidence type="ECO:0000313" key="1">
    <source>
        <dbReference type="EMBL" id="MBC2670158.1"/>
    </source>
</evidence>
<accession>A0A7X1G015</accession>
<sequence length="95" mass="10685">MLWLLLAAAGVSGDGFDRALRQAPSDLRAVIERRLGCNHWGGEEPYDAERAAQISAAVAKLRCRSLERDEVRMRARYARHPTRLQLLRAAQDRTG</sequence>
<proteinExistence type="predicted"/>